<sequence>KSTILGESSTPRRLRTAYTNTQLLELEKEFHYNKYLCRPRRIEIAASLDLTERQVKVWFQNRRMKYKRQNNSKTGSDEKSSSKTSSSSCNDGIGSDDDNDDDDDDDDDDIDGEDADDNVVGDDNFDPELSMKFNSNEPKLPFDDPITTTSAAI</sequence>
<dbReference type="InterPro" id="IPR001356">
    <property type="entry name" value="HD"/>
</dbReference>
<dbReference type="InterPro" id="IPR020479">
    <property type="entry name" value="HD_metazoa"/>
</dbReference>
<dbReference type="FunFam" id="1.10.10.60:FF:000176">
    <property type="entry name" value="pancreas/duodenum homeobox protein 1"/>
    <property type="match status" value="1"/>
</dbReference>
<dbReference type="InterPro" id="IPR009057">
    <property type="entry name" value="Homeodomain-like_sf"/>
</dbReference>
<protein>
    <submittedName>
        <fullName evidence="10">Homeobox protein Hox-A2-like</fullName>
    </submittedName>
</protein>
<comment type="subcellular location">
    <subcellularLocation>
        <location evidence="1 5 6">Nucleus</location>
    </subcellularLocation>
</comment>
<evidence type="ECO:0000256" key="2">
    <source>
        <dbReference type="ARBA" id="ARBA00023125"/>
    </source>
</evidence>
<dbReference type="GO" id="GO:0048513">
    <property type="term" value="P:animal organ development"/>
    <property type="evidence" value="ECO:0007669"/>
    <property type="project" value="UniProtKB-ARBA"/>
</dbReference>
<feature type="domain" description="Homeobox" evidence="8">
    <location>
        <begin position="9"/>
        <end position="69"/>
    </location>
</feature>
<evidence type="ECO:0000256" key="5">
    <source>
        <dbReference type="PROSITE-ProRule" id="PRU00108"/>
    </source>
</evidence>
<dbReference type="GO" id="GO:0005634">
    <property type="term" value="C:nucleus"/>
    <property type="evidence" value="ECO:0007669"/>
    <property type="project" value="UniProtKB-SubCell"/>
</dbReference>
<feature type="non-terminal residue" evidence="10">
    <location>
        <position position="153"/>
    </location>
</feature>
<dbReference type="InterPro" id="IPR000047">
    <property type="entry name" value="HTH_motif"/>
</dbReference>
<keyword evidence="2 5" id="KW-0238">DNA-binding</keyword>
<evidence type="ECO:0000256" key="3">
    <source>
        <dbReference type="ARBA" id="ARBA00023155"/>
    </source>
</evidence>
<evidence type="ECO:0000259" key="8">
    <source>
        <dbReference type="PROSITE" id="PS50071"/>
    </source>
</evidence>
<dbReference type="Gene3D" id="1.10.10.60">
    <property type="entry name" value="Homeodomain-like"/>
    <property type="match status" value="1"/>
</dbReference>
<dbReference type="KEGG" id="dpte:113791006"/>
<evidence type="ECO:0000256" key="4">
    <source>
        <dbReference type="ARBA" id="ARBA00023242"/>
    </source>
</evidence>
<feature type="DNA-binding region" description="Homeobox" evidence="5">
    <location>
        <begin position="11"/>
        <end position="70"/>
    </location>
</feature>
<organism evidence="9 10">
    <name type="scientific">Dermatophagoides pteronyssinus</name>
    <name type="common">European house dust mite</name>
    <dbReference type="NCBI Taxonomy" id="6956"/>
    <lineage>
        <taxon>Eukaryota</taxon>
        <taxon>Metazoa</taxon>
        <taxon>Ecdysozoa</taxon>
        <taxon>Arthropoda</taxon>
        <taxon>Chelicerata</taxon>
        <taxon>Arachnida</taxon>
        <taxon>Acari</taxon>
        <taxon>Acariformes</taxon>
        <taxon>Sarcoptiformes</taxon>
        <taxon>Astigmata</taxon>
        <taxon>Psoroptidia</taxon>
        <taxon>Analgoidea</taxon>
        <taxon>Pyroglyphidae</taxon>
        <taxon>Dermatophagoidinae</taxon>
        <taxon>Dermatophagoides</taxon>
    </lineage>
</organism>
<accession>A0A6P6XU98</accession>
<evidence type="ECO:0000256" key="7">
    <source>
        <dbReference type="SAM" id="MobiDB-lite"/>
    </source>
</evidence>
<proteinExistence type="predicted"/>
<dbReference type="Proteomes" id="UP000515146">
    <property type="component" value="Unplaced"/>
</dbReference>
<dbReference type="OrthoDB" id="6159439at2759"/>
<evidence type="ECO:0000256" key="1">
    <source>
        <dbReference type="ARBA" id="ARBA00004123"/>
    </source>
</evidence>
<dbReference type="AlphaFoldDB" id="A0A6P6XU98"/>
<dbReference type="PANTHER" id="PTHR45664:SF2">
    <property type="entry name" value="HOMEOTIC PROTEIN PROBOSCIPEDIA"/>
    <property type="match status" value="1"/>
</dbReference>
<dbReference type="PROSITE" id="PS00027">
    <property type="entry name" value="HOMEOBOX_1"/>
    <property type="match status" value="1"/>
</dbReference>
<keyword evidence="9" id="KW-1185">Reference proteome</keyword>
<evidence type="ECO:0000313" key="10">
    <source>
        <dbReference type="RefSeq" id="XP_027196523.1"/>
    </source>
</evidence>
<dbReference type="GO" id="GO:0000978">
    <property type="term" value="F:RNA polymerase II cis-regulatory region sequence-specific DNA binding"/>
    <property type="evidence" value="ECO:0007669"/>
    <property type="project" value="TreeGrafter"/>
</dbReference>
<evidence type="ECO:0000313" key="9">
    <source>
        <dbReference type="Proteomes" id="UP000515146"/>
    </source>
</evidence>
<keyword evidence="3 5" id="KW-0371">Homeobox</keyword>
<dbReference type="PROSITE" id="PS50071">
    <property type="entry name" value="HOMEOBOX_2"/>
    <property type="match status" value="1"/>
</dbReference>
<feature type="region of interest" description="Disordered" evidence="7">
    <location>
        <begin position="61"/>
        <end position="153"/>
    </location>
</feature>
<feature type="non-terminal residue" evidence="10">
    <location>
        <position position="1"/>
    </location>
</feature>
<dbReference type="RefSeq" id="XP_027196523.1">
    <property type="nucleotide sequence ID" value="XM_027340722.1"/>
</dbReference>
<name>A0A6P6XU98_DERPT</name>
<dbReference type="OMA" id="KFNSNEP"/>
<dbReference type="PRINTS" id="PR00031">
    <property type="entry name" value="HTHREPRESSR"/>
</dbReference>
<gene>
    <name evidence="10" type="primary">LOC113791006</name>
</gene>
<feature type="compositionally biased region" description="Acidic residues" evidence="7">
    <location>
        <begin position="94"/>
        <end position="126"/>
    </location>
</feature>
<dbReference type="SUPFAM" id="SSF46689">
    <property type="entry name" value="Homeodomain-like"/>
    <property type="match status" value="1"/>
</dbReference>
<evidence type="ECO:0000256" key="6">
    <source>
        <dbReference type="RuleBase" id="RU000682"/>
    </source>
</evidence>
<reference evidence="10" key="1">
    <citation type="submission" date="2025-08" db="UniProtKB">
        <authorList>
            <consortium name="RefSeq"/>
        </authorList>
    </citation>
    <scope>IDENTIFICATION</scope>
    <source>
        <strain evidence="10">Airmid</strain>
    </source>
</reference>
<dbReference type="SMART" id="SM00389">
    <property type="entry name" value="HOX"/>
    <property type="match status" value="1"/>
</dbReference>
<dbReference type="InterPro" id="IPR017970">
    <property type="entry name" value="Homeobox_CS"/>
</dbReference>
<dbReference type="GO" id="GO:0000981">
    <property type="term" value="F:DNA-binding transcription factor activity, RNA polymerase II-specific"/>
    <property type="evidence" value="ECO:0007669"/>
    <property type="project" value="InterPro"/>
</dbReference>
<dbReference type="InParanoid" id="A0A6P6XU98"/>
<dbReference type="PRINTS" id="PR00024">
    <property type="entry name" value="HOMEOBOX"/>
</dbReference>
<dbReference type="CDD" id="cd00086">
    <property type="entry name" value="homeodomain"/>
    <property type="match status" value="1"/>
</dbReference>
<dbReference type="Pfam" id="PF00046">
    <property type="entry name" value="Homeodomain"/>
    <property type="match status" value="1"/>
</dbReference>
<keyword evidence="4 5" id="KW-0539">Nucleus</keyword>
<feature type="compositionally biased region" description="Low complexity" evidence="7">
    <location>
        <begin position="82"/>
        <end position="93"/>
    </location>
</feature>
<dbReference type="PANTHER" id="PTHR45664">
    <property type="entry name" value="PROTEIN ZERKNUELLT 1-RELATED"/>
    <property type="match status" value="1"/>
</dbReference>